<dbReference type="PROSITE" id="PS01063">
    <property type="entry name" value="SIGMA70_ECF"/>
    <property type="match status" value="1"/>
</dbReference>
<feature type="domain" description="RNA polymerase sigma factor 70 region 4 type 2" evidence="8">
    <location>
        <begin position="126"/>
        <end position="178"/>
    </location>
</feature>
<name>A0A1E5FZW9_9FIRM</name>
<comment type="similarity">
    <text evidence="1 6">Belongs to the sigma-70 factor family. ECF subfamily.</text>
</comment>
<reference evidence="9 10" key="1">
    <citation type="submission" date="2016-09" db="EMBL/GenBank/DDBJ databases">
        <title>Draft genome sequence for the type strain of Desulfuribacillus alkaliarsenatis AHT28, an obligately anaerobic, sulfidogenic bacterium isolated from Russian soda lake sediments.</title>
        <authorList>
            <person name="Abin C.A."/>
            <person name="Hollibaugh J.T."/>
        </authorList>
    </citation>
    <scope>NUCLEOTIDE SEQUENCE [LARGE SCALE GENOMIC DNA]</scope>
    <source>
        <strain evidence="9 10">AHT28</strain>
    </source>
</reference>
<evidence type="ECO:0000256" key="1">
    <source>
        <dbReference type="ARBA" id="ARBA00010641"/>
    </source>
</evidence>
<evidence type="ECO:0000259" key="7">
    <source>
        <dbReference type="Pfam" id="PF04542"/>
    </source>
</evidence>
<evidence type="ECO:0000256" key="2">
    <source>
        <dbReference type="ARBA" id="ARBA00023015"/>
    </source>
</evidence>
<dbReference type="GO" id="GO:0016987">
    <property type="term" value="F:sigma factor activity"/>
    <property type="evidence" value="ECO:0007669"/>
    <property type="project" value="UniProtKB-KW"/>
</dbReference>
<dbReference type="Gene3D" id="1.10.1740.10">
    <property type="match status" value="1"/>
</dbReference>
<dbReference type="InterPro" id="IPR013325">
    <property type="entry name" value="RNA_pol_sigma_r2"/>
</dbReference>
<comment type="caution">
    <text evidence="9">The sequence shown here is derived from an EMBL/GenBank/DDBJ whole genome shotgun (WGS) entry which is preliminary data.</text>
</comment>
<proteinExistence type="inferred from homology"/>
<dbReference type="GO" id="GO:0006352">
    <property type="term" value="P:DNA-templated transcription initiation"/>
    <property type="evidence" value="ECO:0007669"/>
    <property type="project" value="InterPro"/>
</dbReference>
<dbReference type="InterPro" id="IPR039425">
    <property type="entry name" value="RNA_pol_sigma-70-like"/>
</dbReference>
<evidence type="ECO:0000256" key="3">
    <source>
        <dbReference type="ARBA" id="ARBA00023082"/>
    </source>
</evidence>
<gene>
    <name evidence="9" type="ORF">BHF68_10370</name>
</gene>
<sequence length="196" mass="23003">MLKKLVSIMKRKDNSQIEMQRFIYDMFYSKVYKAICYITRDPDITQDILQETFIKAFKNLDSIKDPEKMGAWLTTIAVRTTKDYYNKHNKSNNNVSIDSEVFVEIKQTEWVAKTVEKSVELSTLKEQLAKKIDELPPEYREVFVLKYYAELTYEEISEVLDLKVGTVKSRIHRAKQKLQIEIKQDPGCIGGEMLEL</sequence>
<dbReference type="CDD" id="cd06171">
    <property type="entry name" value="Sigma70_r4"/>
    <property type="match status" value="1"/>
</dbReference>
<dbReference type="Gene3D" id="1.10.10.10">
    <property type="entry name" value="Winged helix-like DNA-binding domain superfamily/Winged helix DNA-binding domain"/>
    <property type="match status" value="1"/>
</dbReference>
<evidence type="ECO:0000313" key="9">
    <source>
        <dbReference type="EMBL" id="OEF96127.1"/>
    </source>
</evidence>
<accession>A0A1E5FZW9</accession>
<keyword evidence="10" id="KW-1185">Reference proteome</keyword>
<dbReference type="InterPro" id="IPR014284">
    <property type="entry name" value="RNA_pol_sigma-70_dom"/>
</dbReference>
<dbReference type="InterPro" id="IPR000838">
    <property type="entry name" value="RNA_pol_sigma70_ECF_CS"/>
</dbReference>
<evidence type="ECO:0000256" key="4">
    <source>
        <dbReference type="ARBA" id="ARBA00023125"/>
    </source>
</evidence>
<dbReference type="OrthoDB" id="188761at2"/>
<dbReference type="PANTHER" id="PTHR43133:SF60">
    <property type="entry name" value="RNA POLYMERASE SIGMA FACTOR SIGV"/>
    <property type="match status" value="1"/>
</dbReference>
<dbReference type="EMBL" id="MIJE01000033">
    <property type="protein sequence ID" value="OEF96127.1"/>
    <property type="molecule type" value="Genomic_DNA"/>
</dbReference>
<dbReference type="InterPro" id="IPR007627">
    <property type="entry name" value="RNA_pol_sigma70_r2"/>
</dbReference>
<dbReference type="AlphaFoldDB" id="A0A1E5FZW9"/>
<dbReference type="GO" id="GO:0006950">
    <property type="term" value="P:response to stress"/>
    <property type="evidence" value="ECO:0007669"/>
    <property type="project" value="UniProtKB-ARBA"/>
</dbReference>
<evidence type="ECO:0000256" key="5">
    <source>
        <dbReference type="ARBA" id="ARBA00023163"/>
    </source>
</evidence>
<keyword evidence="5 6" id="KW-0804">Transcription</keyword>
<keyword evidence="2 6" id="KW-0805">Transcription regulation</keyword>
<dbReference type="GO" id="GO:0003677">
    <property type="term" value="F:DNA binding"/>
    <property type="evidence" value="ECO:0007669"/>
    <property type="project" value="UniProtKB-KW"/>
</dbReference>
<protein>
    <recommendedName>
        <fullName evidence="6">RNA polymerase sigma factor</fullName>
    </recommendedName>
</protein>
<keyword evidence="4 6" id="KW-0238">DNA-binding</keyword>
<dbReference type="SUPFAM" id="SSF88946">
    <property type="entry name" value="Sigma2 domain of RNA polymerase sigma factors"/>
    <property type="match status" value="1"/>
</dbReference>
<feature type="domain" description="RNA polymerase sigma-70 region 2" evidence="7">
    <location>
        <begin position="24"/>
        <end position="89"/>
    </location>
</feature>
<evidence type="ECO:0000313" key="10">
    <source>
        <dbReference type="Proteomes" id="UP000094296"/>
    </source>
</evidence>
<dbReference type="STRING" id="766136.BHF68_10370"/>
<dbReference type="Pfam" id="PF08281">
    <property type="entry name" value="Sigma70_r4_2"/>
    <property type="match status" value="1"/>
</dbReference>
<dbReference type="RefSeq" id="WP_069644048.1">
    <property type="nucleotide sequence ID" value="NZ_MIJE01000033.1"/>
</dbReference>
<evidence type="ECO:0000256" key="6">
    <source>
        <dbReference type="RuleBase" id="RU000716"/>
    </source>
</evidence>
<evidence type="ECO:0000259" key="8">
    <source>
        <dbReference type="Pfam" id="PF08281"/>
    </source>
</evidence>
<keyword evidence="3 6" id="KW-0731">Sigma factor</keyword>
<dbReference type="InterPro" id="IPR013249">
    <property type="entry name" value="RNA_pol_sigma70_r4_t2"/>
</dbReference>
<organism evidence="9 10">
    <name type="scientific">Desulfuribacillus alkaliarsenatis</name>
    <dbReference type="NCBI Taxonomy" id="766136"/>
    <lineage>
        <taxon>Bacteria</taxon>
        <taxon>Bacillati</taxon>
        <taxon>Bacillota</taxon>
        <taxon>Desulfuribacillia</taxon>
        <taxon>Desulfuribacillales</taxon>
        <taxon>Desulfuribacillaceae</taxon>
        <taxon>Desulfuribacillus</taxon>
    </lineage>
</organism>
<dbReference type="Proteomes" id="UP000094296">
    <property type="component" value="Unassembled WGS sequence"/>
</dbReference>
<dbReference type="SUPFAM" id="SSF88659">
    <property type="entry name" value="Sigma3 and sigma4 domains of RNA polymerase sigma factors"/>
    <property type="match status" value="1"/>
</dbReference>
<dbReference type="PANTHER" id="PTHR43133">
    <property type="entry name" value="RNA POLYMERASE ECF-TYPE SIGMA FACTO"/>
    <property type="match status" value="1"/>
</dbReference>
<dbReference type="NCBIfam" id="TIGR02937">
    <property type="entry name" value="sigma70-ECF"/>
    <property type="match status" value="1"/>
</dbReference>
<dbReference type="InterPro" id="IPR013324">
    <property type="entry name" value="RNA_pol_sigma_r3/r4-like"/>
</dbReference>
<dbReference type="InterPro" id="IPR036388">
    <property type="entry name" value="WH-like_DNA-bd_sf"/>
</dbReference>
<dbReference type="Pfam" id="PF04542">
    <property type="entry name" value="Sigma70_r2"/>
    <property type="match status" value="1"/>
</dbReference>